<dbReference type="RefSeq" id="WP_258855921.1">
    <property type="nucleotide sequence ID" value="NZ_JANUGV010000002.1"/>
</dbReference>
<feature type="transmembrane region" description="Helical" evidence="5">
    <location>
        <begin position="20"/>
        <end position="39"/>
    </location>
</feature>
<protein>
    <submittedName>
        <fullName evidence="7">Urate hydroxylase PuuD</fullName>
    </submittedName>
</protein>
<comment type="caution">
    <text evidence="7">The sequence shown here is derived from an EMBL/GenBank/DDBJ whole genome shotgun (WGS) entry which is preliminary data.</text>
</comment>
<evidence type="ECO:0000256" key="1">
    <source>
        <dbReference type="ARBA" id="ARBA00022617"/>
    </source>
</evidence>
<evidence type="ECO:0000256" key="3">
    <source>
        <dbReference type="ARBA" id="ARBA00023004"/>
    </source>
</evidence>
<evidence type="ECO:0000256" key="2">
    <source>
        <dbReference type="ARBA" id="ARBA00022723"/>
    </source>
</evidence>
<keyword evidence="5" id="KW-0812">Transmembrane</keyword>
<feature type="transmembrane region" description="Helical" evidence="5">
    <location>
        <begin position="125"/>
        <end position="145"/>
    </location>
</feature>
<evidence type="ECO:0000313" key="7">
    <source>
        <dbReference type="EMBL" id="MCS0608195.1"/>
    </source>
</evidence>
<reference evidence="7 8" key="1">
    <citation type="submission" date="2022-08" db="EMBL/GenBank/DDBJ databases">
        <title>Reclassification of Massilia species as members of the genera Telluria, Duganella, Pseudoduganella, Mokoshia gen. nov. and Zemynaea gen. nov. using orthogonal and non-orthogonal genome-based approaches.</title>
        <authorList>
            <person name="Bowman J.P."/>
        </authorList>
    </citation>
    <scope>NUCLEOTIDE SEQUENCE [LARGE SCALE GENOMIC DNA]</scope>
    <source>
        <strain evidence="7 8">JCM 31607</strain>
    </source>
</reference>
<dbReference type="Pfam" id="PF06181">
    <property type="entry name" value="Urate_ox_N"/>
    <property type="match status" value="1"/>
</dbReference>
<feature type="transmembrane region" description="Helical" evidence="5">
    <location>
        <begin position="95"/>
        <end position="113"/>
    </location>
</feature>
<sequence length="409" mass="44868">MDVFGYLTPYVLEWLNLLVRWLHIITGIAWIGASFYFVWLDNSIRPPAPGSELANKGVSGELWAVHGGGFYNPQKYLVAPAQLPKELHWFKWEAYSTWLSGFALLTIVYYLNAQAMMVDHGVATLSSWQAVGIGLASLVVGWVVYDLLCKSRLGRHDLAFGVVMWLFLAGSAYVLTHLLSGRAAYIQVGAMIGTIMVANVAMVIIPGQRKMVNAMMAGEKPDPVYGIRGKQRSVHNNYFTLPVLFIMISNHYAMTYRSAHAWAVLAVIMAAGALIRHFFNLRHRGRIEWKYPAAGVALLLALAVMLAPRPPAASRPGADPAAQFAQVRTILDQRCVGCHAAHPTQQGFSTAPAGVVLDDPHAISQNAPRIYQQAVQLKAMPLGNLTNMTDAERAQVAAWFESGAKTGNQ</sequence>
<feature type="transmembrane region" description="Helical" evidence="5">
    <location>
        <begin position="238"/>
        <end position="254"/>
    </location>
</feature>
<organism evidence="7 8">
    <name type="scientific">Massilia solisilvae</name>
    <dbReference type="NCBI Taxonomy" id="1811225"/>
    <lineage>
        <taxon>Bacteria</taxon>
        <taxon>Pseudomonadati</taxon>
        <taxon>Pseudomonadota</taxon>
        <taxon>Betaproteobacteria</taxon>
        <taxon>Burkholderiales</taxon>
        <taxon>Oxalobacteraceae</taxon>
        <taxon>Telluria group</taxon>
        <taxon>Massilia</taxon>
    </lineage>
</organism>
<name>A0ABT2BIB1_9BURK</name>
<accession>A0ABT2BIB1</accession>
<keyword evidence="5" id="KW-0472">Membrane</keyword>
<keyword evidence="3 4" id="KW-0408">Iron</keyword>
<dbReference type="SUPFAM" id="SSF46626">
    <property type="entry name" value="Cytochrome c"/>
    <property type="match status" value="1"/>
</dbReference>
<keyword evidence="8" id="KW-1185">Reference proteome</keyword>
<dbReference type="InterPro" id="IPR009056">
    <property type="entry name" value="Cyt_c-like_dom"/>
</dbReference>
<evidence type="ECO:0000256" key="4">
    <source>
        <dbReference type="PROSITE-ProRule" id="PRU00433"/>
    </source>
</evidence>
<keyword evidence="1 4" id="KW-0349">Heme</keyword>
<keyword evidence="5" id="KW-1133">Transmembrane helix</keyword>
<dbReference type="Proteomes" id="UP001205861">
    <property type="component" value="Unassembled WGS sequence"/>
</dbReference>
<proteinExistence type="predicted"/>
<evidence type="ECO:0000313" key="8">
    <source>
        <dbReference type="Proteomes" id="UP001205861"/>
    </source>
</evidence>
<gene>
    <name evidence="7" type="ORF">NX773_08465</name>
</gene>
<dbReference type="InterPro" id="IPR036909">
    <property type="entry name" value="Cyt_c-like_dom_sf"/>
</dbReference>
<evidence type="ECO:0000256" key="5">
    <source>
        <dbReference type="SAM" id="Phobius"/>
    </source>
</evidence>
<keyword evidence="2 4" id="KW-0479">Metal-binding</keyword>
<feature type="transmembrane region" description="Helical" evidence="5">
    <location>
        <begin position="157"/>
        <end position="178"/>
    </location>
</feature>
<dbReference type="EMBL" id="JANUGV010000002">
    <property type="protein sequence ID" value="MCS0608195.1"/>
    <property type="molecule type" value="Genomic_DNA"/>
</dbReference>
<feature type="transmembrane region" description="Helical" evidence="5">
    <location>
        <begin position="184"/>
        <end position="205"/>
    </location>
</feature>
<feature type="transmembrane region" description="Helical" evidence="5">
    <location>
        <begin position="291"/>
        <end position="308"/>
    </location>
</feature>
<feature type="domain" description="Cytochrome c" evidence="6">
    <location>
        <begin position="322"/>
        <end position="404"/>
    </location>
</feature>
<dbReference type="PROSITE" id="PS51007">
    <property type="entry name" value="CYTC"/>
    <property type="match status" value="1"/>
</dbReference>
<evidence type="ECO:0000259" key="6">
    <source>
        <dbReference type="PROSITE" id="PS51007"/>
    </source>
</evidence>
<dbReference type="InterPro" id="IPR010389">
    <property type="entry name" value="Urate_ox_N"/>
</dbReference>
<feature type="transmembrane region" description="Helical" evidence="5">
    <location>
        <begin position="260"/>
        <end position="279"/>
    </location>
</feature>